<reference evidence="2 3" key="1">
    <citation type="submission" date="2020-10" db="EMBL/GenBank/DDBJ databases">
        <title>Sequencing the genomes of 1000 actinobacteria strains.</title>
        <authorList>
            <person name="Klenk H.-P."/>
        </authorList>
    </citation>
    <scope>NUCLEOTIDE SEQUENCE [LARGE SCALE GENOMIC DNA]</scope>
    <source>
        <strain evidence="2 3">DSM 43748</strain>
    </source>
</reference>
<proteinExistence type="predicted"/>
<gene>
    <name evidence="2" type="ORF">H4W81_001223</name>
</gene>
<accession>A0ABR9K8W4</accession>
<dbReference type="InterPro" id="IPR007466">
    <property type="entry name" value="Peptidyl-Arg-deiminase_porph"/>
</dbReference>
<protein>
    <submittedName>
        <fullName evidence="2">Agmatine deiminase</fullName>
        <ecNumber evidence="2">3.5.3.12</ecNumber>
    </submittedName>
</protein>
<evidence type="ECO:0000256" key="1">
    <source>
        <dbReference type="ARBA" id="ARBA00022801"/>
    </source>
</evidence>
<dbReference type="Pfam" id="PF04371">
    <property type="entry name" value="PAD_porph"/>
    <property type="match status" value="1"/>
</dbReference>
<dbReference type="EC" id="3.5.3.12" evidence="2"/>
<dbReference type="RefSeq" id="WP_192773860.1">
    <property type="nucleotide sequence ID" value="NZ_BAAASY010000003.1"/>
</dbReference>
<dbReference type="PANTHER" id="PTHR31377">
    <property type="entry name" value="AGMATINE DEIMINASE-RELATED"/>
    <property type="match status" value="1"/>
</dbReference>
<dbReference type="EMBL" id="JADBEF010000001">
    <property type="protein sequence ID" value="MBE1558444.1"/>
    <property type="molecule type" value="Genomic_DNA"/>
</dbReference>
<evidence type="ECO:0000313" key="2">
    <source>
        <dbReference type="EMBL" id="MBE1558444.1"/>
    </source>
</evidence>
<name>A0ABR9K8W4_9ACTN</name>
<dbReference type="SUPFAM" id="SSF55909">
    <property type="entry name" value="Pentein"/>
    <property type="match status" value="1"/>
</dbReference>
<keyword evidence="3" id="KW-1185">Reference proteome</keyword>
<dbReference type="GO" id="GO:0047632">
    <property type="term" value="F:agmatine deiminase activity"/>
    <property type="evidence" value="ECO:0007669"/>
    <property type="project" value="UniProtKB-EC"/>
</dbReference>
<dbReference type="Gene3D" id="3.75.10.10">
    <property type="entry name" value="L-arginine/glycine Amidinotransferase, Chain A"/>
    <property type="match status" value="1"/>
</dbReference>
<keyword evidence="1 2" id="KW-0378">Hydrolase</keyword>
<dbReference type="PANTHER" id="PTHR31377:SF0">
    <property type="entry name" value="AGMATINE DEIMINASE-RELATED"/>
    <property type="match status" value="1"/>
</dbReference>
<sequence>MTPADHGFRMPAEWEPHSRTWMAFPTPNPTFTDLEAARRTWGQVANTIARYEPVVMIANTGESADARSYLDPGITVVEQPLDDAWLRDSGPTFLVDGRGGLATANWVFNGWGQQSFARWANDSKVGAIVSELAGATPYSSALVNEGGGIHVDGEGTVLLTETVQLDPFRNPGWTREQVEAELRGFIGAEKCLWMPRGLTADYGPYGTRGHIDVFAAFVRPGLVVAHSQPDPSHPDHEVCLENIALLRSFTDARGRALEVIEVPAPTVTEVDGEPVDYSYINHYLANDAVVLCAFDDPRDEEAAALFAKLFPARTVELVDAREIFAGGGGIHCITQQQPAVSRTSR</sequence>
<evidence type="ECO:0000313" key="3">
    <source>
        <dbReference type="Proteomes" id="UP000661607"/>
    </source>
</evidence>
<comment type="caution">
    <text evidence="2">The sequence shown here is derived from an EMBL/GenBank/DDBJ whole genome shotgun (WGS) entry which is preliminary data.</text>
</comment>
<dbReference type="Proteomes" id="UP000661607">
    <property type="component" value="Unassembled WGS sequence"/>
</dbReference>
<organism evidence="2 3">
    <name type="scientific">Nonomuraea africana</name>
    <dbReference type="NCBI Taxonomy" id="46171"/>
    <lineage>
        <taxon>Bacteria</taxon>
        <taxon>Bacillati</taxon>
        <taxon>Actinomycetota</taxon>
        <taxon>Actinomycetes</taxon>
        <taxon>Streptosporangiales</taxon>
        <taxon>Streptosporangiaceae</taxon>
        <taxon>Nonomuraea</taxon>
    </lineage>
</organism>